<dbReference type="Pfam" id="PF07261">
    <property type="entry name" value="DnaB_2"/>
    <property type="match status" value="1"/>
</dbReference>
<sequence>MAEKRMLSKVISVSEKVNMLPDIFSMLLFTWMIPHADDYGRLAGSPAKVKALVVPMLEKSIRDVEQAIRQLEEQGIIIWYEVAGEKVIEIIDFARHQEGLKSKRKSKFNSPNSQITLNNSYLSASESDIEEILVDLIQNDGFIEGDNITSVERQLRIDNSYLDIVATGLYRRYLFEIKRQRLSNASIEQILKYRGMLKGTEVVCTLIGNGLASNFDLQRCRDEKINVAVYDDSLNMEYPLLFNVKYRHLQLLANRTELKGTEQNLTEEKRTEQEDKITGSAYRLFEEEGFGTLSSIISDQIDDMVKTYGIRWYQEAMKVSVVAGKRSLNYVNGILKSWKSSGIDDPWKEEKRNEEFKGRTQGIRSGSNPAAGGSQGEYAKLDEQQQWKPRRTAAT</sequence>
<dbReference type="NCBIfam" id="TIGR01446">
    <property type="entry name" value="DnaD_dom"/>
    <property type="match status" value="1"/>
</dbReference>
<gene>
    <name evidence="4" type="ORF">JOC58_001066</name>
</gene>
<evidence type="ECO:0000256" key="1">
    <source>
        <dbReference type="ARBA" id="ARBA00093462"/>
    </source>
</evidence>
<dbReference type="InterPro" id="IPR006343">
    <property type="entry name" value="DnaB/C_C"/>
</dbReference>
<comment type="caution">
    <text evidence="4">The sequence shown here is derived from an EMBL/GenBank/DDBJ whole genome shotgun (WGS) entry which is preliminary data.</text>
</comment>
<reference evidence="4 5" key="1">
    <citation type="submission" date="2023-07" db="EMBL/GenBank/DDBJ databases">
        <title>Genomic Encyclopedia of Type Strains, Phase IV (KMG-IV): sequencing the most valuable type-strain genomes for metagenomic binning, comparative biology and taxonomic classification.</title>
        <authorList>
            <person name="Goeker M."/>
        </authorList>
    </citation>
    <scope>NUCLEOTIDE SEQUENCE [LARGE SCALE GENOMIC DNA]</scope>
    <source>
        <strain evidence="4 5">DSM 22170</strain>
    </source>
</reference>
<dbReference type="EMBL" id="JAVDQH010000003">
    <property type="protein sequence ID" value="MDR6243181.1"/>
    <property type="molecule type" value="Genomic_DNA"/>
</dbReference>
<evidence type="ECO:0000259" key="3">
    <source>
        <dbReference type="Pfam" id="PF07261"/>
    </source>
</evidence>
<feature type="region of interest" description="Disordered" evidence="2">
    <location>
        <begin position="346"/>
        <end position="395"/>
    </location>
</feature>
<dbReference type="InterPro" id="IPR011856">
    <property type="entry name" value="tRNA_endonuc-like_dom_sf"/>
</dbReference>
<dbReference type="InterPro" id="IPR053162">
    <property type="entry name" value="DnaD"/>
</dbReference>
<comment type="similarity">
    <text evidence="1">Belongs to the DnaB/DnaD family.</text>
</comment>
<dbReference type="RefSeq" id="WP_229685711.1">
    <property type="nucleotide sequence ID" value="NZ_BMMB01000004.1"/>
</dbReference>
<name>A0ABU1IW81_9BACL</name>
<organism evidence="4 5">
    <name type="scientific">Paenibacillus hunanensis</name>
    <dbReference type="NCBI Taxonomy" id="539262"/>
    <lineage>
        <taxon>Bacteria</taxon>
        <taxon>Bacillati</taxon>
        <taxon>Bacillota</taxon>
        <taxon>Bacilli</taxon>
        <taxon>Bacillales</taxon>
        <taxon>Paenibacillaceae</taxon>
        <taxon>Paenibacillus</taxon>
    </lineage>
</organism>
<dbReference type="PANTHER" id="PTHR37293">
    <property type="entry name" value="PHAGE REPLICATION PROTEIN-RELATED"/>
    <property type="match status" value="1"/>
</dbReference>
<keyword evidence="5" id="KW-1185">Reference proteome</keyword>
<evidence type="ECO:0000256" key="2">
    <source>
        <dbReference type="SAM" id="MobiDB-lite"/>
    </source>
</evidence>
<evidence type="ECO:0000313" key="5">
    <source>
        <dbReference type="Proteomes" id="UP001185028"/>
    </source>
</evidence>
<dbReference type="Gene3D" id="3.40.1350.10">
    <property type="match status" value="1"/>
</dbReference>
<dbReference type="SUPFAM" id="SSF158499">
    <property type="entry name" value="DnaD domain-like"/>
    <property type="match status" value="1"/>
</dbReference>
<accession>A0ABU1IW81</accession>
<dbReference type="Gene3D" id="1.10.10.630">
    <property type="entry name" value="DnaD domain-like"/>
    <property type="match status" value="1"/>
</dbReference>
<dbReference type="InterPro" id="IPR034829">
    <property type="entry name" value="DnaD-like_sf"/>
</dbReference>
<proteinExistence type="inferred from homology"/>
<feature type="compositionally biased region" description="Basic and acidic residues" evidence="2">
    <location>
        <begin position="346"/>
        <end position="358"/>
    </location>
</feature>
<dbReference type="Proteomes" id="UP001185028">
    <property type="component" value="Unassembled WGS sequence"/>
</dbReference>
<evidence type="ECO:0000313" key="4">
    <source>
        <dbReference type="EMBL" id="MDR6243181.1"/>
    </source>
</evidence>
<feature type="domain" description="DnaB/C C-terminal" evidence="3">
    <location>
        <begin position="283"/>
        <end position="345"/>
    </location>
</feature>
<dbReference type="PANTHER" id="PTHR37293:SF6">
    <property type="entry name" value="DNA REPLICATION PROTEIN DNAD"/>
    <property type="match status" value="1"/>
</dbReference>
<protein>
    <submittedName>
        <fullName evidence="4">DnaD/phage-associated family protein</fullName>
    </submittedName>
</protein>